<sequence>MPTFLFLVAICLLVGASILLETDASPKPKPNKKREKRPSSSGNAESTPELTPENRWATPVEPEATPDKKLALREPEATPDKKLALIEIDGLIAKHNGEKIEYRSVCAEGAIPKGNSGFFYYEVKILEKEVGIYIGLAPNNEIPLHVGYNKGTYGYGSRGEFWGHEVEGCSHDWKEERPYRSNDNYFFGAVGDVIGCGVDLKTRQIIYTKKGKLLNTAGLKVDSDAELYPCVTLYEPGTKIEANFGKEEFIFNIAKAFKN</sequence>
<dbReference type="InterPro" id="IPR013320">
    <property type="entry name" value="ConA-like_dom_sf"/>
</dbReference>
<keyword evidence="2" id="KW-0732">Signal</keyword>
<feature type="chain" id="PRO_5008147644" evidence="2">
    <location>
        <begin position="25"/>
        <end position="259"/>
    </location>
</feature>
<feature type="compositionally biased region" description="Basic and acidic residues" evidence="1">
    <location>
        <begin position="65"/>
        <end position="74"/>
    </location>
</feature>
<reference evidence="5" key="3">
    <citation type="submission" date="2016-06" db="UniProtKB">
        <authorList>
            <consortium name="WormBaseParasite"/>
        </authorList>
    </citation>
    <scope>IDENTIFICATION</scope>
</reference>
<feature type="region of interest" description="Disordered" evidence="1">
    <location>
        <begin position="23"/>
        <end position="74"/>
    </location>
</feature>
<dbReference type="InterPro" id="IPR044736">
    <property type="entry name" value="Gid1/RanBPM/SPLA_SPRY"/>
</dbReference>
<reference evidence="4" key="2">
    <citation type="submission" date="2014-05" db="EMBL/GenBank/DDBJ databases">
        <title>The genome and life-stage specific transcriptomes of Globodera pallida elucidate key aspects of plant parasitism by a cyst nematode.</title>
        <authorList>
            <person name="Cotton J.A."/>
            <person name="Lilley C.J."/>
            <person name="Jones L.M."/>
            <person name="Kikuchi T."/>
            <person name="Reid A.J."/>
            <person name="Thorpe P."/>
            <person name="Tsai I.J."/>
            <person name="Beasley H."/>
            <person name="Blok V."/>
            <person name="Cock P.J.A."/>
            <person name="Van den Akker S.E."/>
            <person name="Holroyd N."/>
            <person name="Hunt M."/>
            <person name="Mantelin S."/>
            <person name="Naghra H."/>
            <person name="Pain A."/>
            <person name="Palomares-Rius J.E."/>
            <person name="Zarowiecki M."/>
            <person name="Berriman M."/>
            <person name="Jones J.T."/>
            <person name="Urwin P.E."/>
        </authorList>
    </citation>
    <scope>NUCLEOTIDE SEQUENCE [LARGE SCALE GENOMIC DNA]</scope>
    <source>
        <strain evidence="4">Lindley</strain>
    </source>
</reference>
<evidence type="ECO:0000256" key="1">
    <source>
        <dbReference type="SAM" id="MobiDB-lite"/>
    </source>
</evidence>
<dbReference type="SMART" id="SM00449">
    <property type="entry name" value="SPRY"/>
    <property type="match status" value="1"/>
</dbReference>
<accession>A0A183CI75</accession>
<organism evidence="4 5">
    <name type="scientific">Globodera pallida</name>
    <name type="common">Potato cyst nematode worm</name>
    <name type="synonym">Heterodera pallida</name>
    <dbReference type="NCBI Taxonomy" id="36090"/>
    <lineage>
        <taxon>Eukaryota</taxon>
        <taxon>Metazoa</taxon>
        <taxon>Ecdysozoa</taxon>
        <taxon>Nematoda</taxon>
        <taxon>Chromadorea</taxon>
        <taxon>Rhabditida</taxon>
        <taxon>Tylenchina</taxon>
        <taxon>Tylenchomorpha</taxon>
        <taxon>Tylenchoidea</taxon>
        <taxon>Heteroderidae</taxon>
        <taxon>Heteroderinae</taxon>
        <taxon>Globodera</taxon>
    </lineage>
</organism>
<dbReference type="InterPro" id="IPR043136">
    <property type="entry name" value="B30.2/SPRY_sf"/>
</dbReference>
<dbReference type="SUPFAM" id="SSF49899">
    <property type="entry name" value="Concanavalin A-like lectins/glucanases"/>
    <property type="match status" value="1"/>
</dbReference>
<evidence type="ECO:0000313" key="4">
    <source>
        <dbReference type="Proteomes" id="UP000050741"/>
    </source>
</evidence>
<dbReference type="InterPro" id="IPR003877">
    <property type="entry name" value="SPRY_dom"/>
</dbReference>
<dbReference type="Proteomes" id="UP000050741">
    <property type="component" value="Unassembled WGS sequence"/>
</dbReference>
<dbReference type="Gene3D" id="2.60.120.920">
    <property type="match status" value="1"/>
</dbReference>
<dbReference type="AlphaFoldDB" id="A0A183CI75"/>
<evidence type="ECO:0000259" key="3">
    <source>
        <dbReference type="PROSITE" id="PS50188"/>
    </source>
</evidence>
<dbReference type="CDD" id="cd12885">
    <property type="entry name" value="SPRY_RanBP_like"/>
    <property type="match status" value="1"/>
</dbReference>
<feature type="domain" description="B30.2/SPRY" evidence="3">
    <location>
        <begin position="43"/>
        <end position="249"/>
    </location>
</feature>
<dbReference type="PROSITE" id="PS50188">
    <property type="entry name" value="B302_SPRY"/>
    <property type="match status" value="1"/>
</dbReference>
<reference evidence="4" key="1">
    <citation type="submission" date="2013-12" db="EMBL/GenBank/DDBJ databases">
        <authorList>
            <person name="Aslett M."/>
        </authorList>
    </citation>
    <scope>NUCLEOTIDE SEQUENCE [LARGE SCALE GENOMIC DNA]</scope>
    <source>
        <strain evidence="4">Lindley</strain>
    </source>
</reference>
<evidence type="ECO:0000313" key="5">
    <source>
        <dbReference type="WBParaSite" id="GPLIN_001258100"/>
    </source>
</evidence>
<feature type="signal peptide" evidence="2">
    <location>
        <begin position="1"/>
        <end position="24"/>
    </location>
</feature>
<dbReference type="WBParaSite" id="GPLIN_001258100">
    <property type="protein sequence ID" value="GPLIN_001258100"/>
    <property type="gene ID" value="GPLIN_001258100"/>
</dbReference>
<dbReference type="OrthoDB" id="25503at2759"/>
<dbReference type="InterPro" id="IPR001870">
    <property type="entry name" value="B30.2/SPRY"/>
</dbReference>
<dbReference type="Pfam" id="PF00622">
    <property type="entry name" value="SPRY"/>
    <property type="match status" value="1"/>
</dbReference>
<protein>
    <submittedName>
        <fullName evidence="5">B30.2/SPRY domain-containing protein</fullName>
    </submittedName>
</protein>
<keyword evidence="4" id="KW-1185">Reference proteome</keyword>
<name>A0A183CI75_GLOPA</name>
<evidence type="ECO:0000256" key="2">
    <source>
        <dbReference type="SAM" id="SignalP"/>
    </source>
</evidence>
<proteinExistence type="predicted"/>